<dbReference type="InterPro" id="IPR000515">
    <property type="entry name" value="MetI-like"/>
</dbReference>
<protein>
    <submittedName>
        <fullName evidence="12">ABC transporter permease subunit</fullName>
    </submittedName>
</protein>
<dbReference type="EMBL" id="WIXJ01000002">
    <property type="protein sequence ID" value="MQY50950.1"/>
    <property type="molecule type" value="Genomic_DNA"/>
</dbReference>
<feature type="transmembrane region" description="Helical" evidence="10">
    <location>
        <begin position="218"/>
        <end position="242"/>
    </location>
</feature>
<keyword evidence="6 10" id="KW-0812">Transmembrane</keyword>
<dbReference type="PANTHER" id="PTHR30614:SF20">
    <property type="entry name" value="GLUTAMINE TRANSPORT SYSTEM PERMEASE PROTEIN GLNP"/>
    <property type="match status" value="1"/>
</dbReference>
<keyword evidence="7" id="KW-0029">Amino-acid transport</keyword>
<dbReference type="PANTHER" id="PTHR30614">
    <property type="entry name" value="MEMBRANE COMPONENT OF AMINO ACID ABC TRANSPORTER"/>
    <property type="match status" value="1"/>
</dbReference>
<evidence type="ECO:0000256" key="7">
    <source>
        <dbReference type="ARBA" id="ARBA00022970"/>
    </source>
</evidence>
<feature type="transmembrane region" description="Helical" evidence="10">
    <location>
        <begin position="86"/>
        <end position="107"/>
    </location>
</feature>
<keyword evidence="8 10" id="KW-1133">Transmembrane helix</keyword>
<dbReference type="InterPro" id="IPR035906">
    <property type="entry name" value="MetI-like_sf"/>
</dbReference>
<evidence type="ECO:0000313" key="13">
    <source>
        <dbReference type="Proteomes" id="UP000480275"/>
    </source>
</evidence>
<comment type="similarity">
    <text evidence="3">Belongs to the binding-protein-dependent transport system permease family. HisMQ subfamily.</text>
</comment>
<evidence type="ECO:0000256" key="3">
    <source>
        <dbReference type="ARBA" id="ARBA00010072"/>
    </source>
</evidence>
<dbReference type="Proteomes" id="UP000480275">
    <property type="component" value="Unassembled WGS sequence"/>
</dbReference>
<evidence type="ECO:0000256" key="5">
    <source>
        <dbReference type="ARBA" id="ARBA00022475"/>
    </source>
</evidence>
<comment type="function">
    <text evidence="1">Part of the binding-protein-dependent transport system for glutamine; probably responsible for the translocation of the substrate across the membrane.</text>
</comment>
<evidence type="ECO:0000256" key="1">
    <source>
        <dbReference type="ARBA" id="ARBA00003159"/>
    </source>
</evidence>
<evidence type="ECO:0000313" key="12">
    <source>
        <dbReference type="EMBL" id="MQY50950.1"/>
    </source>
</evidence>
<evidence type="ECO:0000256" key="4">
    <source>
        <dbReference type="ARBA" id="ARBA00022448"/>
    </source>
</evidence>
<dbReference type="GO" id="GO:0043190">
    <property type="term" value="C:ATP-binding cassette (ABC) transporter complex"/>
    <property type="evidence" value="ECO:0007669"/>
    <property type="project" value="InterPro"/>
</dbReference>
<organism evidence="12 13">
    <name type="scientific">Rhodocyclus tenuis</name>
    <name type="common">Rhodospirillum tenue</name>
    <dbReference type="NCBI Taxonomy" id="1066"/>
    <lineage>
        <taxon>Bacteria</taxon>
        <taxon>Pseudomonadati</taxon>
        <taxon>Pseudomonadota</taxon>
        <taxon>Betaproteobacteria</taxon>
        <taxon>Rhodocyclales</taxon>
        <taxon>Rhodocyclaceae</taxon>
        <taxon>Rhodocyclus</taxon>
    </lineage>
</organism>
<dbReference type="InterPro" id="IPR010065">
    <property type="entry name" value="AA_ABC_transptr_permease_3TM"/>
</dbReference>
<keyword evidence="9 10" id="KW-0472">Membrane</keyword>
<dbReference type="SUPFAM" id="SSF161098">
    <property type="entry name" value="MetI-like"/>
    <property type="match status" value="1"/>
</dbReference>
<sequence length="256" mass="27618">MKWTRKNPGWVMFAAMIGLLLFLWGMAIPLAAAPDPIGPAAKQFAEGARVTVWLTLISGSVGVVLGVIAGLGKLSAFAPLRWLCNFYVWLIRGTPLLLQILFVWLAVPQILPDSLQISDFACAAIALALNIGAYNTECVRAGILAVPQGQVEAARALGLSPFQTFMDIVLPQSMRVALPALANNLASLVKDSSLAYAISVVELTMVGYRIQAESYQPIPVFLTIAMIYLILTTAFTTLTAALENQLDVGRKRQENS</sequence>
<evidence type="ECO:0000256" key="10">
    <source>
        <dbReference type="RuleBase" id="RU363032"/>
    </source>
</evidence>
<keyword evidence="5" id="KW-1003">Cell membrane</keyword>
<evidence type="ECO:0000259" key="11">
    <source>
        <dbReference type="PROSITE" id="PS50928"/>
    </source>
</evidence>
<evidence type="ECO:0000256" key="9">
    <source>
        <dbReference type="ARBA" id="ARBA00023136"/>
    </source>
</evidence>
<comment type="subcellular location">
    <subcellularLocation>
        <location evidence="2">Cell inner membrane</location>
        <topology evidence="2">Multi-pass membrane protein</topology>
    </subcellularLocation>
    <subcellularLocation>
        <location evidence="10">Cell membrane</location>
        <topology evidence="10">Multi-pass membrane protein</topology>
    </subcellularLocation>
</comment>
<dbReference type="AlphaFoldDB" id="A0A6L5JWM1"/>
<name>A0A6L5JWM1_RHOTE</name>
<dbReference type="GO" id="GO:0006865">
    <property type="term" value="P:amino acid transport"/>
    <property type="evidence" value="ECO:0007669"/>
    <property type="project" value="UniProtKB-KW"/>
</dbReference>
<feature type="transmembrane region" description="Helical" evidence="10">
    <location>
        <begin position="51"/>
        <end position="74"/>
    </location>
</feature>
<dbReference type="NCBIfam" id="TIGR01726">
    <property type="entry name" value="HEQRo_perm_3TM"/>
    <property type="match status" value="1"/>
</dbReference>
<gene>
    <name evidence="12" type="ORF">GHK24_04045</name>
</gene>
<proteinExistence type="inferred from homology"/>
<evidence type="ECO:0000256" key="6">
    <source>
        <dbReference type="ARBA" id="ARBA00022692"/>
    </source>
</evidence>
<accession>A0A6L5JWM1</accession>
<dbReference type="Gene3D" id="1.10.3720.10">
    <property type="entry name" value="MetI-like"/>
    <property type="match status" value="1"/>
</dbReference>
<dbReference type="Pfam" id="PF00528">
    <property type="entry name" value="BPD_transp_1"/>
    <property type="match status" value="1"/>
</dbReference>
<dbReference type="GO" id="GO:0022857">
    <property type="term" value="F:transmembrane transporter activity"/>
    <property type="evidence" value="ECO:0007669"/>
    <property type="project" value="InterPro"/>
</dbReference>
<evidence type="ECO:0000256" key="8">
    <source>
        <dbReference type="ARBA" id="ARBA00022989"/>
    </source>
</evidence>
<feature type="domain" description="ABC transmembrane type-1" evidence="11">
    <location>
        <begin position="48"/>
        <end position="239"/>
    </location>
</feature>
<evidence type="ECO:0000256" key="2">
    <source>
        <dbReference type="ARBA" id="ARBA00004429"/>
    </source>
</evidence>
<dbReference type="PROSITE" id="PS50928">
    <property type="entry name" value="ABC_TM1"/>
    <property type="match status" value="1"/>
</dbReference>
<keyword evidence="4 10" id="KW-0813">Transport</keyword>
<dbReference type="InterPro" id="IPR043429">
    <property type="entry name" value="ArtM/GltK/GlnP/TcyL/YhdX-like"/>
</dbReference>
<reference evidence="12 13" key="1">
    <citation type="submission" date="2019-10" db="EMBL/GenBank/DDBJ databases">
        <title>Whole-genome sequence of the purple nonsulfur photosynthetic bacterium Rhodocyclus tenuis.</title>
        <authorList>
            <person name="Kyndt J.A."/>
            <person name="Meyer T.E."/>
        </authorList>
    </citation>
    <scope>NUCLEOTIDE SEQUENCE [LARGE SCALE GENOMIC DNA]</scope>
    <source>
        <strain evidence="12 13">DSM 110</strain>
    </source>
</reference>
<dbReference type="CDD" id="cd06261">
    <property type="entry name" value="TM_PBP2"/>
    <property type="match status" value="1"/>
</dbReference>
<dbReference type="OrthoDB" id="7026155at2"/>
<comment type="caution">
    <text evidence="12">The sequence shown here is derived from an EMBL/GenBank/DDBJ whole genome shotgun (WGS) entry which is preliminary data.</text>
</comment>